<dbReference type="Gene3D" id="2.170.130.10">
    <property type="entry name" value="TonB-dependent receptor, plug domain"/>
    <property type="match status" value="1"/>
</dbReference>
<dbReference type="InterPro" id="IPR012910">
    <property type="entry name" value="Plug_dom"/>
</dbReference>
<keyword evidence="10" id="KW-1185">Reference proteome</keyword>
<protein>
    <submittedName>
        <fullName evidence="9">SusC/RagA family TonB-linked outer membrane protein</fullName>
    </submittedName>
</protein>
<evidence type="ECO:0000256" key="5">
    <source>
        <dbReference type="ARBA" id="ARBA00023136"/>
    </source>
</evidence>
<evidence type="ECO:0000256" key="6">
    <source>
        <dbReference type="ARBA" id="ARBA00023237"/>
    </source>
</evidence>
<dbReference type="Pfam" id="PF13715">
    <property type="entry name" value="CarbopepD_reg_2"/>
    <property type="match status" value="1"/>
</dbReference>
<keyword evidence="4 7" id="KW-0812">Transmembrane</keyword>
<evidence type="ECO:0000256" key="1">
    <source>
        <dbReference type="ARBA" id="ARBA00004571"/>
    </source>
</evidence>
<dbReference type="InterPro" id="IPR037066">
    <property type="entry name" value="Plug_dom_sf"/>
</dbReference>
<evidence type="ECO:0000313" key="9">
    <source>
        <dbReference type="EMBL" id="UZH55425.1"/>
    </source>
</evidence>
<sequence>MFFSTGGLAQEAPITITGKVVDAESNIPVPGANVFLKGTTNGTMTDFNGEFSLLVPSKKSLIVISFVGFKTQEITIGDQTHFGIVLKTDQAQLDEVVVIGYQTVRQKELTGAVSSISGNDLEGIPVTNVADIIATQSTGLQNINVSGAPGARGGLVIRGNTSIGGNIDAYSAFSNPLYVIDGVQTSLEDLAGYNVSNTDFLASLNPNDIESIDILKDASAAAIYGSRGANGVIIITTKGGRALEEPEFNFSSSIGFSPKPELVPMLIGTAERRAKMDMIHTWWNHDSQFTNEVPIMLTDSINPAFNNNVDYQGLFYQTGISQRYNLSVRGGGEKSNYRISLGYNSDEGVVKGTGFERYTLNSNINAKIGTVFTNQFRANVSFTDNQTGQGNPYQGNFDLNSTLPVNPASLNSSLFYLSDKRRESLTGELDEKLNTDQAITTTFSNLAQLDLIGGVILNSQLTFQYDSNKKNFYEPSTIRPQGDGFASYALYTRKNLSSDTYLSLFNLIGDHEITAILGNRLDYNRYEDMGLSAVGFGSDAIQVINNRYTTEEISGYTDISANALLSYYGRFSYKFKNRYIFMANLSVDGSSRFGEDVRWARFPSFSGAWIFSDEPWLKTHVSDWLDYAKLKFSWGINGKQFPENYLRFGSYNLGYGGNNMWANQMAVSTYAGTTGVVPNYGAIGNSSLSWEESEQWNAGFEIDMFDHRLSLTFDAYRKATDKLFFDINFPAYSGYDAAKANVAGILNYGWESMVRYELFPRTSDFRLELSAGLSQNENYISKLPNGNRDYTGPGYGYVVGRPINLYYMFRNNYIIDDLDQLPVNPYTGEPLTGKSAWAPIRPGFPIWQDMNGDFILNEEHDQKLVHEYSPVPDVLGSFNISLKYKGWYLQAYSHFSFGSDIKNTVLNSYMDQYDRGGTGWATTGLADLSEYTFWQQPGDGAAGVQFPALYPQGGGLAPFYAFRGNQTLWIESGDYWKVTNASIGHIFDQNSIISNLGLSRLRAYVSVLNPYQWQRSKTVVDASMVDALGNVLGNGYPQVRTYSFGIDARF</sequence>
<dbReference type="InterPro" id="IPR008969">
    <property type="entry name" value="CarboxyPept-like_regulatory"/>
</dbReference>
<evidence type="ECO:0000256" key="7">
    <source>
        <dbReference type="PROSITE-ProRule" id="PRU01360"/>
    </source>
</evidence>
<dbReference type="NCBIfam" id="TIGR04057">
    <property type="entry name" value="SusC_RagA_signa"/>
    <property type="match status" value="1"/>
</dbReference>
<keyword evidence="3 7" id="KW-1134">Transmembrane beta strand</keyword>
<evidence type="ECO:0000256" key="4">
    <source>
        <dbReference type="ARBA" id="ARBA00022692"/>
    </source>
</evidence>
<evidence type="ECO:0000256" key="2">
    <source>
        <dbReference type="ARBA" id="ARBA00022448"/>
    </source>
</evidence>
<gene>
    <name evidence="9" type="ORF">JRG66_00545</name>
</gene>
<keyword evidence="5 7" id="KW-0472">Membrane</keyword>
<evidence type="ECO:0000313" key="10">
    <source>
        <dbReference type="Proteomes" id="UP001163981"/>
    </source>
</evidence>
<dbReference type="Gene3D" id="2.40.170.20">
    <property type="entry name" value="TonB-dependent receptor, beta-barrel domain"/>
    <property type="match status" value="1"/>
</dbReference>
<organism evidence="9 10">
    <name type="scientific">Salinimicrobium tongyeongense</name>
    <dbReference type="NCBI Taxonomy" id="2809707"/>
    <lineage>
        <taxon>Bacteria</taxon>
        <taxon>Pseudomonadati</taxon>
        <taxon>Bacteroidota</taxon>
        <taxon>Flavobacteriia</taxon>
        <taxon>Flavobacteriales</taxon>
        <taxon>Flavobacteriaceae</taxon>
        <taxon>Salinimicrobium</taxon>
    </lineage>
</organism>
<accession>A0ABY6NR77</accession>
<name>A0ABY6NR77_9FLAO</name>
<dbReference type="SUPFAM" id="SSF56935">
    <property type="entry name" value="Porins"/>
    <property type="match status" value="1"/>
</dbReference>
<dbReference type="InterPro" id="IPR023996">
    <property type="entry name" value="TonB-dep_OMP_SusC/RagA"/>
</dbReference>
<dbReference type="InterPro" id="IPR023997">
    <property type="entry name" value="TonB-dep_OMP_SusC/RagA_CS"/>
</dbReference>
<dbReference type="Proteomes" id="UP001163981">
    <property type="component" value="Chromosome"/>
</dbReference>
<dbReference type="EMBL" id="CP069620">
    <property type="protein sequence ID" value="UZH55425.1"/>
    <property type="molecule type" value="Genomic_DNA"/>
</dbReference>
<keyword evidence="6 7" id="KW-0998">Cell outer membrane</keyword>
<reference evidence="9" key="1">
    <citation type="submission" date="2021-02" db="EMBL/GenBank/DDBJ databases">
        <title>Salinimicrobium sp. nov. isolated from seawater in Tongyeong, Republic of Korea.</title>
        <authorList>
            <person name="Lee S.-J."/>
        </authorList>
    </citation>
    <scope>NUCLEOTIDE SEQUENCE</scope>
    <source>
        <strain evidence="9">HN-2-9-2</strain>
    </source>
</reference>
<dbReference type="RefSeq" id="WP_265163787.1">
    <property type="nucleotide sequence ID" value="NZ_CP069620.1"/>
</dbReference>
<dbReference type="NCBIfam" id="TIGR04056">
    <property type="entry name" value="OMP_RagA_SusC"/>
    <property type="match status" value="1"/>
</dbReference>
<proteinExistence type="inferred from homology"/>
<dbReference type="Pfam" id="PF07715">
    <property type="entry name" value="Plug"/>
    <property type="match status" value="1"/>
</dbReference>
<dbReference type="InterPro" id="IPR036942">
    <property type="entry name" value="Beta-barrel_TonB_sf"/>
</dbReference>
<evidence type="ECO:0000259" key="8">
    <source>
        <dbReference type="Pfam" id="PF07715"/>
    </source>
</evidence>
<evidence type="ECO:0000256" key="3">
    <source>
        <dbReference type="ARBA" id="ARBA00022452"/>
    </source>
</evidence>
<dbReference type="SUPFAM" id="SSF49464">
    <property type="entry name" value="Carboxypeptidase regulatory domain-like"/>
    <property type="match status" value="1"/>
</dbReference>
<feature type="domain" description="TonB-dependent receptor plug" evidence="8">
    <location>
        <begin position="106"/>
        <end position="232"/>
    </location>
</feature>
<comment type="subcellular location">
    <subcellularLocation>
        <location evidence="1 7">Cell outer membrane</location>
        <topology evidence="1 7">Multi-pass membrane protein</topology>
    </subcellularLocation>
</comment>
<dbReference type="InterPro" id="IPR039426">
    <property type="entry name" value="TonB-dep_rcpt-like"/>
</dbReference>
<comment type="similarity">
    <text evidence="7">Belongs to the TonB-dependent receptor family.</text>
</comment>
<dbReference type="Gene3D" id="2.60.40.1120">
    <property type="entry name" value="Carboxypeptidase-like, regulatory domain"/>
    <property type="match status" value="1"/>
</dbReference>
<dbReference type="PROSITE" id="PS52016">
    <property type="entry name" value="TONB_DEPENDENT_REC_3"/>
    <property type="match status" value="1"/>
</dbReference>
<keyword evidence="2 7" id="KW-0813">Transport</keyword>